<organism evidence="1 2">
    <name type="scientific">Candidatus Jidaibacter acanthamoebae</name>
    <dbReference type="NCBI Taxonomy" id="86105"/>
    <lineage>
        <taxon>Bacteria</taxon>
        <taxon>Pseudomonadati</taxon>
        <taxon>Pseudomonadota</taxon>
        <taxon>Alphaproteobacteria</taxon>
        <taxon>Rickettsiales</taxon>
        <taxon>Candidatus Midichloriaceae</taxon>
        <taxon>Candidatus Jidaibacter</taxon>
    </lineage>
</organism>
<dbReference type="EMBL" id="JSWE01000186">
    <property type="protein sequence ID" value="KIE04422.1"/>
    <property type="molecule type" value="Genomic_DNA"/>
</dbReference>
<dbReference type="PROSITE" id="PS51257">
    <property type="entry name" value="PROKAR_LIPOPROTEIN"/>
    <property type="match status" value="1"/>
</dbReference>
<gene>
    <name evidence="1" type="ORF">NF27_HS00090</name>
</gene>
<dbReference type="STRING" id="86105.NF27_HS00090"/>
<reference evidence="1 2" key="1">
    <citation type="submission" date="2014-11" db="EMBL/GenBank/DDBJ databases">
        <title>A Rickettsiales Symbiont of Amoebae With Ancient Features.</title>
        <authorList>
            <person name="Schulz F."/>
            <person name="Martijn J."/>
            <person name="Wascher F."/>
            <person name="Kostanjsek R."/>
            <person name="Ettema T.J."/>
            <person name="Horn M."/>
        </authorList>
    </citation>
    <scope>NUCLEOTIDE SEQUENCE [LARGE SCALE GENOMIC DNA]</scope>
    <source>
        <strain evidence="1 2">UWC36</strain>
    </source>
</reference>
<proteinExistence type="predicted"/>
<evidence type="ECO:0000313" key="1">
    <source>
        <dbReference type="EMBL" id="KIE04422.1"/>
    </source>
</evidence>
<name>A0A0C1MQY6_9RICK</name>
<accession>A0A0C1MQY6</accession>
<dbReference type="AlphaFoldDB" id="A0A0C1MQY6"/>
<dbReference type="Proteomes" id="UP000031258">
    <property type="component" value="Unassembled WGS sequence"/>
</dbReference>
<evidence type="ECO:0000313" key="2">
    <source>
        <dbReference type="Proteomes" id="UP000031258"/>
    </source>
</evidence>
<sequence>MILRFFDMRFLLILPLILVIITASGCAKVTKERHSPDFESKIKEYNDVVVLPPKVEVNMVDVVGKKKRMHDYEDYLENIIKEEVVKAIQDKGFRVKKLHRREIWEQQLSEDFARLQQSFNTAKGKLYARVLWEEEKAFSISENLGIPATVFEKKSIVIYYFL</sequence>
<comment type="caution">
    <text evidence="1">The sequence shown here is derived from an EMBL/GenBank/DDBJ whole genome shotgun (WGS) entry which is preliminary data.</text>
</comment>
<protein>
    <submittedName>
        <fullName evidence="1">Putative lipoprotein</fullName>
    </submittedName>
</protein>
<keyword evidence="2" id="KW-1185">Reference proteome</keyword>
<keyword evidence="1" id="KW-0449">Lipoprotein</keyword>